<keyword evidence="3" id="KW-1185">Reference proteome</keyword>
<gene>
    <name evidence="2" type="ORF">INQ41_07960</name>
</gene>
<dbReference type="RefSeq" id="WP_193983438.1">
    <property type="nucleotide sequence ID" value="NZ_CP063656.1"/>
</dbReference>
<proteinExistence type="predicted"/>
<organism evidence="2 3">
    <name type="scientific">Novilysobacter ciconiae</name>
    <dbReference type="NCBI Taxonomy" id="2781022"/>
    <lineage>
        <taxon>Bacteria</taxon>
        <taxon>Pseudomonadati</taxon>
        <taxon>Pseudomonadota</taxon>
        <taxon>Gammaproteobacteria</taxon>
        <taxon>Lysobacterales</taxon>
        <taxon>Lysobacteraceae</taxon>
        <taxon>Novilysobacter</taxon>
    </lineage>
</organism>
<evidence type="ECO:0000313" key="3">
    <source>
        <dbReference type="Proteomes" id="UP000594059"/>
    </source>
</evidence>
<keyword evidence="1" id="KW-0732">Signal</keyword>
<dbReference type="KEGG" id="lcic:INQ41_07960"/>
<dbReference type="EMBL" id="CP063656">
    <property type="protein sequence ID" value="QOW18644.1"/>
    <property type="molecule type" value="Genomic_DNA"/>
</dbReference>
<evidence type="ECO:0008006" key="4">
    <source>
        <dbReference type="Google" id="ProtNLM"/>
    </source>
</evidence>
<reference evidence="2 3" key="1">
    <citation type="submission" date="2020-10" db="EMBL/GenBank/DDBJ databases">
        <title>complete genome sequencing of Lysobacter sp. H21R20.</title>
        <authorList>
            <person name="Bae J.-W."/>
            <person name="Lee S.-Y."/>
        </authorList>
    </citation>
    <scope>NUCLEOTIDE SEQUENCE [LARGE SCALE GENOMIC DNA]</scope>
    <source>
        <strain evidence="2 3">H21R20</strain>
    </source>
</reference>
<evidence type="ECO:0000313" key="2">
    <source>
        <dbReference type="EMBL" id="QOW18644.1"/>
    </source>
</evidence>
<feature type="signal peptide" evidence="1">
    <location>
        <begin position="1"/>
        <end position="28"/>
    </location>
</feature>
<feature type="chain" id="PRO_5033033473" description="DUF2884 family protein" evidence="1">
    <location>
        <begin position="29"/>
        <end position="208"/>
    </location>
</feature>
<protein>
    <recommendedName>
        <fullName evidence="4">DUF2884 family protein</fullName>
    </recommendedName>
</protein>
<name>A0A7S6ZRM5_9GAMM</name>
<accession>A0A7S6ZRM5</accession>
<sequence length="208" mass="21294">MTVRPLSRALLLALCLLPLAACSGPTQSSDGTLATGLNAVAGKIANASDKVREEIRTGDIDLSSDDKTAPKAVITPQGELLIDGRKVATNPAQQALLRDYRGQLEEIAQAGADIGLKGAGVAMTAVGEALKGAFSGASEAEIERSIEAQASGLKEDAGKLCDRLPAFIATQDRLAAALPEFAPYANADADDVADCRSDTTGASVTSDP</sequence>
<evidence type="ECO:0000256" key="1">
    <source>
        <dbReference type="SAM" id="SignalP"/>
    </source>
</evidence>
<dbReference type="AlphaFoldDB" id="A0A7S6ZRM5"/>
<dbReference type="Proteomes" id="UP000594059">
    <property type="component" value="Chromosome"/>
</dbReference>